<gene>
    <name evidence="1" type="ORF">E2C01_042177</name>
</gene>
<dbReference type="Proteomes" id="UP000324222">
    <property type="component" value="Unassembled WGS sequence"/>
</dbReference>
<evidence type="ECO:0000313" key="2">
    <source>
        <dbReference type="Proteomes" id="UP000324222"/>
    </source>
</evidence>
<dbReference type="EMBL" id="VSRR010008267">
    <property type="protein sequence ID" value="MPC48405.1"/>
    <property type="molecule type" value="Genomic_DNA"/>
</dbReference>
<protein>
    <submittedName>
        <fullName evidence="1">Uncharacterized protein</fullName>
    </submittedName>
</protein>
<evidence type="ECO:0000313" key="1">
    <source>
        <dbReference type="EMBL" id="MPC48405.1"/>
    </source>
</evidence>
<proteinExistence type="predicted"/>
<dbReference type="AlphaFoldDB" id="A0A5B7FSX4"/>
<accession>A0A5B7FSX4</accession>
<sequence>MRSASSPSVLLDPPTERELDMLMAGLIVLEGWCLDLGAQPWVAWVFCVDARCFVAYVLGGISMKTSEAAAAAALYLP</sequence>
<organism evidence="1 2">
    <name type="scientific">Portunus trituberculatus</name>
    <name type="common">Swimming crab</name>
    <name type="synonym">Neptunus trituberculatus</name>
    <dbReference type="NCBI Taxonomy" id="210409"/>
    <lineage>
        <taxon>Eukaryota</taxon>
        <taxon>Metazoa</taxon>
        <taxon>Ecdysozoa</taxon>
        <taxon>Arthropoda</taxon>
        <taxon>Crustacea</taxon>
        <taxon>Multicrustacea</taxon>
        <taxon>Malacostraca</taxon>
        <taxon>Eumalacostraca</taxon>
        <taxon>Eucarida</taxon>
        <taxon>Decapoda</taxon>
        <taxon>Pleocyemata</taxon>
        <taxon>Brachyura</taxon>
        <taxon>Eubrachyura</taxon>
        <taxon>Portunoidea</taxon>
        <taxon>Portunidae</taxon>
        <taxon>Portuninae</taxon>
        <taxon>Portunus</taxon>
    </lineage>
</organism>
<keyword evidence="2" id="KW-1185">Reference proteome</keyword>
<reference evidence="1 2" key="1">
    <citation type="submission" date="2019-05" db="EMBL/GenBank/DDBJ databases">
        <title>Another draft genome of Portunus trituberculatus and its Hox gene families provides insights of decapod evolution.</title>
        <authorList>
            <person name="Jeong J.-H."/>
            <person name="Song I."/>
            <person name="Kim S."/>
            <person name="Choi T."/>
            <person name="Kim D."/>
            <person name="Ryu S."/>
            <person name="Kim W."/>
        </authorList>
    </citation>
    <scope>NUCLEOTIDE SEQUENCE [LARGE SCALE GENOMIC DNA]</scope>
    <source>
        <tissue evidence="1">Muscle</tissue>
    </source>
</reference>
<name>A0A5B7FSX4_PORTR</name>
<comment type="caution">
    <text evidence="1">The sequence shown here is derived from an EMBL/GenBank/DDBJ whole genome shotgun (WGS) entry which is preliminary data.</text>
</comment>